<evidence type="ECO:0000313" key="1">
    <source>
        <dbReference type="EMBL" id="QDT41086.1"/>
    </source>
</evidence>
<evidence type="ECO:0000313" key="2">
    <source>
        <dbReference type="Proteomes" id="UP000317171"/>
    </source>
</evidence>
<protein>
    <submittedName>
        <fullName evidence="1">Uncharacterized protein</fullName>
    </submittedName>
</protein>
<accession>A0A517RB24</accession>
<dbReference type="EMBL" id="CP036269">
    <property type="protein sequence ID" value="QDT41086.1"/>
    <property type="molecule type" value="Genomic_DNA"/>
</dbReference>
<organism evidence="1 2">
    <name type="scientific">Gimesia alba</name>
    <dbReference type="NCBI Taxonomy" id="2527973"/>
    <lineage>
        <taxon>Bacteria</taxon>
        <taxon>Pseudomonadati</taxon>
        <taxon>Planctomycetota</taxon>
        <taxon>Planctomycetia</taxon>
        <taxon>Planctomycetales</taxon>
        <taxon>Planctomycetaceae</taxon>
        <taxon>Gimesia</taxon>
    </lineage>
</organism>
<reference evidence="1 2" key="1">
    <citation type="submission" date="2019-02" db="EMBL/GenBank/DDBJ databases">
        <title>Deep-cultivation of Planctomycetes and their phenomic and genomic characterization uncovers novel biology.</title>
        <authorList>
            <person name="Wiegand S."/>
            <person name="Jogler M."/>
            <person name="Boedeker C."/>
            <person name="Pinto D."/>
            <person name="Vollmers J."/>
            <person name="Rivas-Marin E."/>
            <person name="Kohn T."/>
            <person name="Peeters S.H."/>
            <person name="Heuer A."/>
            <person name="Rast P."/>
            <person name="Oberbeckmann S."/>
            <person name="Bunk B."/>
            <person name="Jeske O."/>
            <person name="Meyerdierks A."/>
            <person name="Storesund J.E."/>
            <person name="Kallscheuer N."/>
            <person name="Luecker S."/>
            <person name="Lage O.M."/>
            <person name="Pohl T."/>
            <person name="Merkel B.J."/>
            <person name="Hornburger P."/>
            <person name="Mueller R.-W."/>
            <person name="Bruemmer F."/>
            <person name="Labrenz M."/>
            <person name="Spormann A.M."/>
            <person name="Op den Camp H."/>
            <person name="Overmann J."/>
            <person name="Amann R."/>
            <person name="Jetten M.S.M."/>
            <person name="Mascher T."/>
            <person name="Medema M.H."/>
            <person name="Devos D.P."/>
            <person name="Kaster A.-K."/>
            <person name="Ovreas L."/>
            <person name="Rohde M."/>
            <person name="Galperin M.Y."/>
            <person name="Jogler C."/>
        </authorList>
    </citation>
    <scope>NUCLEOTIDE SEQUENCE [LARGE SCALE GENOMIC DNA]</scope>
    <source>
        <strain evidence="1 2">Pan241w</strain>
    </source>
</reference>
<dbReference type="Proteomes" id="UP000317171">
    <property type="component" value="Chromosome"/>
</dbReference>
<dbReference type="AlphaFoldDB" id="A0A517RB24"/>
<gene>
    <name evidence="1" type="ORF">Pan241w_11450</name>
</gene>
<sequence>MRWFGFGHLPDDLKAVSGEFYAIACTLTALVEPGPERTVALRKLLEAKDAAVSEEATYRGIKSTGMQKTSFPDRDVSEQPGHYRDWSSRSFCILG</sequence>
<name>A0A517RB24_9PLAN</name>
<keyword evidence="2" id="KW-1185">Reference proteome</keyword>
<proteinExistence type="predicted"/>
<dbReference type="KEGG" id="gaz:Pan241w_11450"/>